<dbReference type="AlphaFoldDB" id="A0A1W5D624"/>
<protein>
    <submittedName>
        <fullName evidence="1">Uncharacterized protein</fullName>
    </submittedName>
</protein>
<proteinExistence type="predicted"/>
<reference evidence="2" key="1">
    <citation type="submission" date="2017-03" db="EMBL/GenBank/DDBJ databases">
        <authorList>
            <person name="Sharma R."/>
            <person name="Thines M."/>
        </authorList>
    </citation>
    <scope>NUCLEOTIDE SEQUENCE [LARGE SCALE GENOMIC DNA]</scope>
</reference>
<dbReference type="Proteomes" id="UP000192927">
    <property type="component" value="Unassembled WGS sequence"/>
</dbReference>
<evidence type="ECO:0000313" key="1">
    <source>
        <dbReference type="EMBL" id="SLM38573.1"/>
    </source>
</evidence>
<organism evidence="1 2">
    <name type="scientific">Lasallia pustulata</name>
    <dbReference type="NCBI Taxonomy" id="136370"/>
    <lineage>
        <taxon>Eukaryota</taxon>
        <taxon>Fungi</taxon>
        <taxon>Dikarya</taxon>
        <taxon>Ascomycota</taxon>
        <taxon>Pezizomycotina</taxon>
        <taxon>Lecanoromycetes</taxon>
        <taxon>OSLEUM clade</taxon>
        <taxon>Umbilicariomycetidae</taxon>
        <taxon>Umbilicariales</taxon>
        <taxon>Umbilicariaceae</taxon>
        <taxon>Lasallia</taxon>
    </lineage>
</organism>
<evidence type="ECO:0000313" key="2">
    <source>
        <dbReference type="Proteomes" id="UP000192927"/>
    </source>
</evidence>
<name>A0A1W5D624_9LECA</name>
<accession>A0A1W5D624</accession>
<dbReference type="EMBL" id="FWEW01002588">
    <property type="protein sequence ID" value="SLM38573.1"/>
    <property type="molecule type" value="Genomic_DNA"/>
</dbReference>
<sequence>MLLSEASWRLQSTRITSCLRPPLLSRLKQSTVLLLVVFFLYTLILDQESFRPTWAYESNADLSCPTIRLPPPIEAAAFSKVWQRLTELFDTHKPTPDSERPKEFIVTDAEKVTDYYTISHALSLEPNHVETSRETHAALVAALPEYPENLYTGRGIVVMGGGNYSEFAATSLGMLRHVGSSSQ</sequence>
<keyword evidence="2" id="KW-1185">Reference proteome</keyword>